<dbReference type="PROSITE" id="PS51417">
    <property type="entry name" value="ARF"/>
    <property type="match status" value="1"/>
</dbReference>
<feature type="compositionally biased region" description="Basic and acidic residues" evidence="5">
    <location>
        <begin position="230"/>
        <end position="245"/>
    </location>
</feature>
<dbReference type="GO" id="GO:0060170">
    <property type="term" value="C:ciliary membrane"/>
    <property type="evidence" value="ECO:0007669"/>
    <property type="project" value="TreeGrafter"/>
</dbReference>
<dbReference type="PANTHER" id="PTHR46090">
    <property type="entry name" value="ADP-RIBOSYLATION FACTOR-LIKE PROTEIN 13B"/>
    <property type="match status" value="1"/>
</dbReference>
<evidence type="ECO:0000313" key="7">
    <source>
        <dbReference type="RefSeq" id="XP_022098133.1"/>
    </source>
</evidence>
<feature type="binding site" evidence="4">
    <location>
        <position position="38"/>
    </location>
    <ligand>
        <name>Mg(2+)</name>
        <dbReference type="ChEBI" id="CHEBI:18420"/>
    </ligand>
</feature>
<dbReference type="OMA" id="RYDITTM"/>
<dbReference type="RefSeq" id="XP_022098133.1">
    <property type="nucleotide sequence ID" value="XM_022242441.1"/>
</dbReference>
<dbReference type="FunFam" id="3.40.50.300:FF:000415">
    <property type="entry name" value="ADP-ribosylation factor-like GTPase 13B"/>
    <property type="match status" value="1"/>
</dbReference>
<evidence type="ECO:0000256" key="4">
    <source>
        <dbReference type="PIRSR" id="PIRSR606689-2"/>
    </source>
</evidence>
<dbReference type="PANTHER" id="PTHR46090:SF2">
    <property type="entry name" value="ADP-RIBOSYLATION FACTOR-LIKE PROTEIN 13B"/>
    <property type="match status" value="1"/>
</dbReference>
<proteinExistence type="predicted"/>
<dbReference type="InterPro" id="IPR005225">
    <property type="entry name" value="Small_GTP-bd"/>
</dbReference>
<feature type="binding site" evidence="3">
    <location>
        <begin position="31"/>
        <end position="38"/>
    </location>
    <ligand>
        <name>GTP</name>
        <dbReference type="ChEBI" id="CHEBI:37565"/>
    </ligand>
</feature>
<dbReference type="Pfam" id="PF00025">
    <property type="entry name" value="Arf"/>
    <property type="match status" value="1"/>
</dbReference>
<dbReference type="KEGG" id="aplc:110983300"/>
<dbReference type="GeneID" id="110983300"/>
<dbReference type="AlphaFoldDB" id="A0A8B7YXS4"/>
<dbReference type="OrthoDB" id="14717at2759"/>
<feature type="compositionally biased region" description="Polar residues" evidence="5">
    <location>
        <begin position="425"/>
        <end position="434"/>
    </location>
</feature>
<dbReference type="NCBIfam" id="TIGR00231">
    <property type="entry name" value="small_GTP"/>
    <property type="match status" value="1"/>
</dbReference>
<dbReference type="GO" id="GO:0097500">
    <property type="term" value="P:receptor localization to non-motile cilium"/>
    <property type="evidence" value="ECO:0007669"/>
    <property type="project" value="TreeGrafter"/>
</dbReference>
<keyword evidence="1 3" id="KW-0547">Nucleotide-binding</keyword>
<keyword evidence="6" id="KW-1185">Reference proteome</keyword>
<protein>
    <submittedName>
        <fullName evidence="7">ADP-ribosylation factor-like protein 13B isoform X1</fullName>
    </submittedName>
    <submittedName>
        <fullName evidence="8">ADP-ribosylation factor-like protein 13B isoform X2</fullName>
    </submittedName>
</protein>
<dbReference type="GO" id="GO:0046872">
    <property type="term" value="F:metal ion binding"/>
    <property type="evidence" value="ECO:0007669"/>
    <property type="project" value="UniProtKB-KW"/>
</dbReference>
<sequence>MKGMFSLMANCFQWMKKKREPFKKVTLALIGLDNAGKTTAILGIQGESQEGVAPTVGFSNVQFKFERFDVTVFDLGGGRKIRPIWKNYYAEIHGLVFVIDASDEARLRECQEVLQEVLKQERVAGKRILVLANKQDKEGALDEIDICDQLNLEDMVNDSKCPCRVETCSATQGIGKKMDKSVTIGLQWLLHGILRDWPTLSARVAREMDEQKEADAIERKAKLERIRKRREERERKEEEERKRLGVEAPPEDDEDVIMGDPFKPVNKEYLDEKAEKSKKLKAKEKKRRQELERLAKEEEIAKTKDSAETQQLPNTGHSDVEPDISQKATDQSQNLDQSEEAGMRLGGEQNDDNEETREGQSKKESEEVVQAASTGQDEADIVSPQEVPEKKKKKKKKKLKKTNKLAPLALDGPLEGPRGPLTVPSWASTMNQPPLSRPLHQPTLDPLPEKVSPRLSPLDIKSSLNGDKLVGFPSRRNQPNLEQDDDVMM</sequence>
<feature type="binding site" evidence="3">
    <location>
        <position position="77"/>
    </location>
    <ligand>
        <name>GTP</name>
        <dbReference type="ChEBI" id="CHEBI:37565"/>
    </ligand>
</feature>
<gene>
    <name evidence="7 8" type="primary">LOC110983300</name>
</gene>
<feature type="compositionally biased region" description="Basic and acidic residues" evidence="5">
    <location>
        <begin position="287"/>
        <end position="307"/>
    </location>
</feature>
<dbReference type="InterPro" id="IPR051995">
    <property type="entry name" value="Ciliary_GTPase"/>
</dbReference>
<dbReference type="GO" id="GO:0005525">
    <property type="term" value="F:GTP binding"/>
    <property type="evidence" value="ECO:0007669"/>
    <property type="project" value="UniProtKB-KW"/>
</dbReference>
<dbReference type="RefSeq" id="XP_022098134.1">
    <property type="nucleotide sequence ID" value="XM_022242442.1"/>
</dbReference>
<evidence type="ECO:0000313" key="8">
    <source>
        <dbReference type="RefSeq" id="XP_022098134.1"/>
    </source>
</evidence>
<dbReference type="SMART" id="SM00178">
    <property type="entry name" value="SAR"/>
    <property type="match status" value="1"/>
</dbReference>
<name>A0A8B7YXS4_ACAPL</name>
<feature type="binding site" evidence="3">
    <location>
        <begin position="133"/>
        <end position="136"/>
    </location>
    <ligand>
        <name>GTP</name>
        <dbReference type="ChEBI" id="CHEBI:37565"/>
    </ligand>
</feature>
<keyword evidence="4" id="KW-0479">Metal-binding</keyword>
<feature type="binding site" evidence="4">
    <location>
        <position position="55"/>
    </location>
    <ligand>
        <name>Mg(2+)</name>
        <dbReference type="ChEBI" id="CHEBI:18420"/>
    </ligand>
</feature>
<dbReference type="InterPro" id="IPR027417">
    <property type="entry name" value="P-loop_NTPase"/>
</dbReference>
<evidence type="ECO:0000256" key="2">
    <source>
        <dbReference type="ARBA" id="ARBA00023134"/>
    </source>
</evidence>
<dbReference type="InterPro" id="IPR006689">
    <property type="entry name" value="Small_GTPase_ARF/SAR"/>
</dbReference>
<dbReference type="CTD" id="200894"/>
<evidence type="ECO:0000313" key="6">
    <source>
        <dbReference type="Proteomes" id="UP000694845"/>
    </source>
</evidence>
<dbReference type="Gene3D" id="3.40.50.300">
    <property type="entry name" value="P-loop containing nucleotide triphosphate hydrolases"/>
    <property type="match status" value="1"/>
</dbReference>
<dbReference type="GO" id="GO:0003924">
    <property type="term" value="F:GTPase activity"/>
    <property type="evidence" value="ECO:0007669"/>
    <property type="project" value="InterPro"/>
</dbReference>
<dbReference type="SMART" id="SM00177">
    <property type="entry name" value="ARF"/>
    <property type="match status" value="1"/>
</dbReference>
<feature type="compositionally biased region" description="Basic residues" evidence="5">
    <location>
        <begin position="390"/>
        <end position="403"/>
    </location>
</feature>
<dbReference type="GO" id="GO:1905515">
    <property type="term" value="P:non-motile cilium assembly"/>
    <property type="evidence" value="ECO:0007669"/>
    <property type="project" value="TreeGrafter"/>
</dbReference>
<feature type="compositionally biased region" description="Polar residues" evidence="5">
    <location>
        <begin position="326"/>
        <end position="336"/>
    </location>
</feature>
<evidence type="ECO:0000256" key="3">
    <source>
        <dbReference type="PIRSR" id="PIRSR606689-1"/>
    </source>
</evidence>
<evidence type="ECO:0000256" key="5">
    <source>
        <dbReference type="SAM" id="MobiDB-lite"/>
    </source>
</evidence>
<keyword evidence="4" id="KW-0460">Magnesium</keyword>
<evidence type="ECO:0000256" key="1">
    <source>
        <dbReference type="ARBA" id="ARBA00022741"/>
    </source>
</evidence>
<dbReference type="Proteomes" id="UP000694845">
    <property type="component" value="Unplaced"/>
</dbReference>
<feature type="compositionally biased region" description="Basic and acidic residues" evidence="5">
    <location>
        <begin position="356"/>
        <end position="366"/>
    </location>
</feature>
<reference evidence="7 8" key="1">
    <citation type="submission" date="2025-04" db="UniProtKB">
        <authorList>
            <consortium name="RefSeq"/>
        </authorList>
    </citation>
    <scope>IDENTIFICATION</scope>
</reference>
<dbReference type="SUPFAM" id="SSF52540">
    <property type="entry name" value="P-loop containing nucleoside triphosphate hydrolases"/>
    <property type="match status" value="1"/>
</dbReference>
<feature type="region of interest" description="Disordered" evidence="5">
    <location>
        <begin position="230"/>
        <end position="489"/>
    </location>
</feature>
<dbReference type="GO" id="GO:0097730">
    <property type="term" value="C:non-motile cilium"/>
    <property type="evidence" value="ECO:0007669"/>
    <property type="project" value="TreeGrafter"/>
</dbReference>
<keyword evidence="2 3" id="KW-0342">GTP-binding</keyword>
<organism evidence="6 7">
    <name type="scientific">Acanthaster planci</name>
    <name type="common">Crown-of-thorns starfish</name>
    <dbReference type="NCBI Taxonomy" id="133434"/>
    <lineage>
        <taxon>Eukaryota</taxon>
        <taxon>Metazoa</taxon>
        <taxon>Echinodermata</taxon>
        <taxon>Eleutherozoa</taxon>
        <taxon>Asterozoa</taxon>
        <taxon>Asteroidea</taxon>
        <taxon>Valvatacea</taxon>
        <taxon>Valvatida</taxon>
        <taxon>Acanthasteridae</taxon>
        <taxon>Acanthaster</taxon>
    </lineage>
</organism>
<feature type="compositionally biased region" description="Polar residues" evidence="5">
    <location>
        <begin position="308"/>
        <end position="317"/>
    </location>
</feature>
<feature type="compositionally biased region" description="Basic and acidic residues" evidence="5">
    <location>
        <begin position="265"/>
        <end position="277"/>
    </location>
</feature>
<accession>A0A8B7YXS4</accession>
<dbReference type="PRINTS" id="PR00328">
    <property type="entry name" value="SAR1GTPBP"/>
</dbReference>